<dbReference type="Proteomes" id="UP000217790">
    <property type="component" value="Unassembled WGS sequence"/>
</dbReference>
<dbReference type="InParanoid" id="A0A2H3E6J1"/>
<dbReference type="InterPro" id="IPR021109">
    <property type="entry name" value="Peptidase_aspartic_dom_sf"/>
</dbReference>
<dbReference type="GO" id="GO:0008270">
    <property type="term" value="F:zinc ion binding"/>
    <property type="evidence" value="ECO:0007669"/>
    <property type="project" value="UniProtKB-KW"/>
</dbReference>
<feature type="region of interest" description="Disordered" evidence="2">
    <location>
        <begin position="681"/>
        <end position="709"/>
    </location>
</feature>
<gene>
    <name evidence="4" type="ORF">ARMGADRAFT_1142931</name>
</gene>
<dbReference type="EMBL" id="KZ293651">
    <property type="protein sequence ID" value="PBK96183.1"/>
    <property type="molecule type" value="Genomic_DNA"/>
</dbReference>
<evidence type="ECO:0000313" key="4">
    <source>
        <dbReference type="EMBL" id="PBK96183.1"/>
    </source>
</evidence>
<name>A0A2H3E6J1_ARMGA</name>
<dbReference type="GO" id="GO:0003676">
    <property type="term" value="F:nucleic acid binding"/>
    <property type="evidence" value="ECO:0007669"/>
    <property type="project" value="InterPro"/>
</dbReference>
<dbReference type="PROSITE" id="PS50158">
    <property type="entry name" value="ZF_CCHC"/>
    <property type="match status" value="1"/>
</dbReference>
<evidence type="ECO:0000259" key="3">
    <source>
        <dbReference type="PROSITE" id="PS50158"/>
    </source>
</evidence>
<evidence type="ECO:0000256" key="1">
    <source>
        <dbReference type="PROSITE-ProRule" id="PRU00047"/>
    </source>
</evidence>
<keyword evidence="1" id="KW-0862">Zinc</keyword>
<dbReference type="Gene3D" id="2.40.70.10">
    <property type="entry name" value="Acid Proteases"/>
    <property type="match status" value="1"/>
</dbReference>
<evidence type="ECO:0000313" key="5">
    <source>
        <dbReference type="Proteomes" id="UP000217790"/>
    </source>
</evidence>
<keyword evidence="5" id="KW-1185">Reference proteome</keyword>
<feature type="region of interest" description="Disordered" evidence="2">
    <location>
        <begin position="195"/>
        <end position="215"/>
    </location>
</feature>
<reference evidence="5" key="1">
    <citation type="journal article" date="2017" name="Nat. Ecol. Evol.">
        <title>Genome expansion and lineage-specific genetic innovations in the forest pathogenic fungi Armillaria.</title>
        <authorList>
            <person name="Sipos G."/>
            <person name="Prasanna A.N."/>
            <person name="Walter M.C."/>
            <person name="O'Connor E."/>
            <person name="Balint B."/>
            <person name="Krizsan K."/>
            <person name="Kiss B."/>
            <person name="Hess J."/>
            <person name="Varga T."/>
            <person name="Slot J."/>
            <person name="Riley R."/>
            <person name="Boka B."/>
            <person name="Rigling D."/>
            <person name="Barry K."/>
            <person name="Lee J."/>
            <person name="Mihaltcheva S."/>
            <person name="LaButti K."/>
            <person name="Lipzen A."/>
            <person name="Waldron R."/>
            <person name="Moloney N.M."/>
            <person name="Sperisen C."/>
            <person name="Kredics L."/>
            <person name="Vagvoelgyi C."/>
            <person name="Patrignani A."/>
            <person name="Fitzpatrick D."/>
            <person name="Nagy I."/>
            <person name="Doyle S."/>
            <person name="Anderson J.B."/>
            <person name="Grigoriev I.V."/>
            <person name="Gueldener U."/>
            <person name="Muensterkoetter M."/>
            <person name="Nagy L.G."/>
        </authorList>
    </citation>
    <scope>NUCLEOTIDE SEQUENCE [LARGE SCALE GENOMIC DNA]</scope>
    <source>
        <strain evidence="5">Ar21-2</strain>
    </source>
</reference>
<keyword evidence="1" id="KW-0863">Zinc-finger</keyword>
<feature type="compositionally biased region" description="Polar residues" evidence="2">
    <location>
        <begin position="195"/>
        <end position="204"/>
    </location>
</feature>
<dbReference type="STRING" id="47427.A0A2H3E6J1"/>
<feature type="domain" description="CCHC-type" evidence="3">
    <location>
        <begin position="285"/>
        <end position="300"/>
    </location>
</feature>
<sequence>MAHLMPFRKEKSAPVIVDEANPGRELFRYITDLEQLFTRHRVTADDEKKKWFIYYPGIDIAEFWESLPEYASGKTYTEFKAAVTKHYPDADPDRKYDRQDLDGVIGQYASEVDSLAELAAYYRDFYPKAKHLVAKNRLSIHETGHLFSKGFTPHVWDSIIRRLQIKLPDHHPADPYDVSEIHSAAQFILQGTNKRSSYENSPLSPRNGVAVPTRPSDPYPSSIAVPIPSTAVNVEQTEPQVKLEHINGLIKLSETLLQLHADHHLQQAAQASHKVFAQSHSIRSCQFCGKPGHRFRDCRQIEIMEKAGKCRWNHENKIVLPTGAYIPCDLPGSCLQDRINAWHRQLGIKPVPVAIPEPIPSPNPTSSPISIPTPVSASQQLSSTPLLPPGLSKPQPPVPDVAVPDKKQHLKELLARSQAITTEIQRLQSDMNAVMLEQNVNSSNASTKPTPSFSISLRDSVPDTVNDAEPVRPVAAASNNAVPRYLEPFSDDAVTPRVSETVAAEIKDPDTASTTKLDEVTRLETVPHIPISYAPSIHSEEPVIAPKSAPESVLIRAIHPIVNDQFKVECIIDSGSQIVSMSEATCHRLGLDYDRATTIEMQAANNTINRSLGLARDVPLLIGDITLHLQIHVFHESGPHILLGRPFDILTQSMIRNYANGSQIISIHDPNTGKTATIPTVPGGLGPAPSHYKSSRRSHHRARRKKKQK</sequence>
<dbReference type="OMA" id="HESGPHI"/>
<accession>A0A2H3E6J1</accession>
<dbReference type="Pfam" id="PF13975">
    <property type="entry name" value="gag-asp_proteas"/>
    <property type="match status" value="1"/>
</dbReference>
<dbReference type="SUPFAM" id="SSF50630">
    <property type="entry name" value="Acid proteases"/>
    <property type="match status" value="1"/>
</dbReference>
<organism evidence="4 5">
    <name type="scientific">Armillaria gallica</name>
    <name type="common">Bulbous honey fungus</name>
    <name type="synonym">Armillaria bulbosa</name>
    <dbReference type="NCBI Taxonomy" id="47427"/>
    <lineage>
        <taxon>Eukaryota</taxon>
        <taxon>Fungi</taxon>
        <taxon>Dikarya</taxon>
        <taxon>Basidiomycota</taxon>
        <taxon>Agaricomycotina</taxon>
        <taxon>Agaricomycetes</taxon>
        <taxon>Agaricomycetidae</taxon>
        <taxon>Agaricales</taxon>
        <taxon>Marasmiineae</taxon>
        <taxon>Physalacriaceae</taxon>
        <taxon>Armillaria</taxon>
    </lineage>
</organism>
<feature type="compositionally biased region" description="Basic residues" evidence="2">
    <location>
        <begin position="693"/>
        <end position="709"/>
    </location>
</feature>
<dbReference type="OrthoDB" id="3252634at2759"/>
<feature type="compositionally biased region" description="Low complexity" evidence="2">
    <location>
        <begin position="366"/>
        <end position="393"/>
    </location>
</feature>
<dbReference type="CDD" id="cd00303">
    <property type="entry name" value="retropepsin_like"/>
    <property type="match status" value="1"/>
</dbReference>
<protein>
    <recommendedName>
        <fullName evidence="3">CCHC-type domain-containing protein</fullName>
    </recommendedName>
</protein>
<evidence type="ECO:0000256" key="2">
    <source>
        <dbReference type="SAM" id="MobiDB-lite"/>
    </source>
</evidence>
<feature type="region of interest" description="Disordered" evidence="2">
    <location>
        <begin position="357"/>
        <end position="400"/>
    </location>
</feature>
<keyword evidence="1" id="KW-0479">Metal-binding</keyword>
<dbReference type="AlphaFoldDB" id="A0A2H3E6J1"/>
<proteinExistence type="predicted"/>
<dbReference type="InterPro" id="IPR001878">
    <property type="entry name" value="Znf_CCHC"/>
</dbReference>